<dbReference type="Pfam" id="PF00072">
    <property type="entry name" value="Response_reg"/>
    <property type="match status" value="1"/>
</dbReference>
<dbReference type="Gene3D" id="3.40.50.2300">
    <property type="match status" value="1"/>
</dbReference>
<comment type="caution">
    <text evidence="4">The sequence shown here is derived from an EMBL/GenBank/DDBJ whole genome shotgun (WGS) entry which is preliminary data.</text>
</comment>
<dbReference type="SUPFAM" id="SSF52172">
    <property type="entry name" value="CheY-like"/>
    <property type="match status" value="1"/>
</dbReference>
<keyword evidence="1 2" id="KW-0597">Phosphoprotein</keyword>
<dbReference type="InterPro" id="IPR011006">
    <property type="entry name" value="CheY-like_superfamily"/>
</dbReference>
<evidence type="ECO:0000256" key="1">
    <source>
        <dbReference type="ARBA" id="ARBA00022553"/>
    </source>
</evidence>
<dbReference type="SMART" id="SM00448">
    <property type="entry name" value="REC"/>
    <property type="match status" value="1"/>
</dbReference>
<dbReference type="PROSITE" id="PS50110">
    <property type="entry name" value="RESPONSE_REGULATORY"/>
    <property type="match status" value="1"/>
</dbReference>
<sequence length="131" mass="14998">MQKNTVLLVDDDKFTRQVYKLYFEKHGYVIKEATNGNDATRLLDTNPEISVVLLDLLMPMHDGFNFLQNFSQTSANPAHDFKVILVTGLDEDEYRNNVMVKNIDTSKVEGYFNKPVDLKELCEAVDGLHNN</sequence>
<evidence type="ECO:0000256" key="2">
    <source>
        <dbReference type="PROSITE-ProRule" id="PRU00169"/>
    </source>
</evidence>
<dbReference type="InterPro" id="IPR050595">
    <property type="entry name" value="Bact_response_regulator"/>
</dbReference>
<proteinExistence type="predicted"/>
<evidence type="ECO:0000313" key="5">
    <source>
        <dbReference type="Proteomes" id="UP000239872"/>
    </source>
</evidence>
<feature type="modified residue" description="4-aspartylphosphate" evidence="2">
    <location>
        <position position="55"/>
    </location>
</feature>
<accession>A0A2S7T0Z3</accession>
<name>A0A2S7T0Z3_9BACT</name>
<dbReference type="Proteomes" id="UP000239872">
    <property type="component" value="Unassembled WGS sequence"/>
</dbReference>
<dbReference type="OrthoDB" id="9789181at2"/>
<organism evidence="4 5">
    <name type="scientific">Flavipsychrobacter stenotrophus</name>
    <dbReference type="NCBI Taxonomy" id="2077091"/>
    <lineage>
        <taxon>Bacteria</taxon>
        <taxon>Pseudomonadati</taxon>
        <taxon>Bacteroidota</taxon>
        <taxon>Chitinophagia</taxon>
        <taxon>Chitinophagales</taxon>
        <taxon>Chitinophagaceae</taxon>
        <taxon>Flavipsychrobacter</taxon>
    </lineage>
</organism>
<dbReference type="AlphaFoldDB" id="A0A2S7T0Z3"/>
<dbReference type="PANTHER" id="PTHR44591:SF3">
    <property type="entry name" value="RESPONSE REGULATORY DOMAIN-CONTAINING PROTEIN"/>
    <property type="match status" value="1"/>
</dbReference>
<dbReference type="GO" id="GO:0000160">
    <property type="term" value="P:phosphorelay signal transduction system"/>
    <property type="evidence" value="ECO:0007669"/>
    <property type="project" value="InterPro"/>
</dbReference>
<dbReference type="InterPro" id="IPR001789">
    <property type="entry name" value="Sig_transdc_resp-reg_receiver"/>
</dbReference>
<dbReference type="RefSeq" id="WP_105037369.1">
    <property type="nucleotide sequence ID" value="NZ_PPSL01000001.1"/>
</dbReference>
<evidence type="ECO:0000313" key="4">
    <source>
        <dbReference type="EMBL" id="PQJ12485.1"/>
    </source>
</evidence>
<dbReference type="CDD" id="cd00156">
    <property type="entry name" value="REC"/>
    <property type="match status" value="1"/>
</dbReference>
<reference evidence="4 5" key="1">
    <citation type="submission" date="2018-01" db="EMBL/GenBank/DDBJ databases">
        <title>A novel member of the phylum Bacteroidetes isolated from glacier ice.</title>
        <authorList>
            <person name="Liu Q."/>
            <person name="Xin Y.-H."/>
        </authorList>
    </citation>
    <scope>NUCLEOTIDE SEQUENCE [LARGE SCALE GENOMIC DNA]</scope>
    <source>
        <strain evidence="4 5">RB1R16</strain>
    </source>
</reference>
<gene>
    <name evidence="4" type="ORF">CJD36_001680</name>
</gene>
<dbReference type="EMBL" id="PPSL01000001">
    <property type="protein sequence ID" value="PQJ12485.1"/>
    <property type="molecule type" value="Genomic_DNA"/>
</dbReference>
<evidence type="ECO:0000259" key="3">
    <source>
        <dbReference type="PROSITE" id="PS50110"/>
    </source>
</evidence>
<feature type="domain" description="Response regulatory" evidence="3">
    <location>
        <begin position="5"/>
        <end position="129"/>
    </location>
</feature>
<dbReference type="PANTHER" id="PTHR44591">
    <property type="entry name" value="STRESS RESPONSE REGULATOR PROTEIN 1"/>
    <property type="match status" value="1"/>
</dbReference>
<keyword evidence="5" id="KW-1185">Reference proteome</keyword>
<protein>
    <recommendedName>
        <fullName evidence="3">Response regulatory domain-containing protein</fullName>
    </recommendedName>
</protein>